<name>A0A2S7D7B6_9XANT</name>
<proteinExistence type="predicted"/>
<dbReference type="Proteomes" id="UP000238191">
    <property type="component" value="Unassembled WGS sequence"/>
</dbReference>
<evidence type="ECO:0000313" key="2">
    <source>
        <dbReference type="Proteomes" id="UP000238191"/>
    </source>
</evidence>
<evidence type="ECO:0000313" key="1">
    <source>
        <dbReference type="EMBL" id="PPU69717.1"/>
    </source>
</evidence>
<comment type="caution">
    <text evidence="1">The sequence shown here is derived from an EMBL/GenBank/DDBJ whole genome shotgun (WGS) entry which is preliminary data.</text>
</comment>
<dbReference type="AlphaFoldDB" id="A0A2S7D7B6"/>
<dbReference type="EMBL" id="MDEI01000002">
    <property type="protein sequence ID" value="PPU69717.1"/>
    <property type="molecule type" value="Genomic_DNA"/>
</dbReference>
<sequence length="98" mass="10894">MRDSIEIVLDGPVFFAQQDEEQFFSWLAALPAYAGVKGRGRQLHLELTVPVDPATVESLLVICHRWEIDKAPLAPLKTEAVSWHVLWAPTVPKGNGAF</sequence>
<keyword evidence="2" id="KW-1185">Reference proteome</keyword>
<organism evidence="1 2">
    <name type="scientific">Xanthomonas pisi</name>
    <dbReference type="NCBI Taxonomy" id="56457"/>
    <lineage>
        <taxon>Bacteria</taxon>
        <taxon>Pseudomonadati</taxon>
        <taxon>Pseudomonadota</taxon>
        <taxon>Gammaproteobacteria</taxon>
        <taxon>Lysobacterales</taxon>
        <taxon>Lysobacteraceae</taxon>
        <taxon>Xanthomonas</taxon>
    </lineage>
</organism>
<dbReference type="OrthoDB" id="6228409at2"/>
<gene>
    <name evidence="1" type="ORF">XpiCFBP4643_02450</name>
</gene>
<dbReference type="RefSeq" id="WP_052764917.1">
    <property type="nucleotide sequence ID" value="NZ_MDEI01000002.1"/>
</dbReference>
<accession>A0A2S7D7B6</accession>
<protein>
    <submittedName>
        <fullName evidence="1">Uncharacterized protein</fullName>
    </submittedName>
</protein>
<reference evidence="2" key="1">
    <citation type="submission" date="2016-08" db="EMBL/GenBank/DDBJ databases">
        <authorList>
            <person name="Merda D."/>
            <person name="Briand M."/>
            <person name="Taghouti G."/>
            <person name="Carrere S."/>
            <person name="Gouzy J."/>
            <person name="Portier P."/>
            <person name="Jacques M.-A."/>
            <person name="Fischer-Le Saux M."/>
        </authorList>
    </citation>
    <scope>NUCLEOTIDE SEQUENCE [LARGE SCALE GENOMIC DNA]</scope>
    <source>
        <strain evidence="2">CFBP4643</strain>
    </source>
</reference>